<dbReference type="GO" id="GO:0006629">
    <property type="term" value="P:lipid metabolic process"/>
    <property type="evidence" value="ECO:0007669"/>
    <property type="project" value="UniProtKB-ARBA"/>
</dbReference>
<keyword evidence="7" id="KW-0408">Iron</keyword>
<organism evidence="9 10">
    <name type="scientific">Flemingia macrophylla</name>
    <dbReference type="NCBI Taxonomy" id="520843"/>
    <lineage>
        <taxon>Eukaryota</taxon>
        <taxon>Viridiplantae</taxon>
        <taxon>Streptophyta</taxon>
        <taxon>Embryophyta</taxon>
        <taxon>Tracheophyta</taxon>
        <taxon>Spermatophyta</taxon>
        <taxon>Magnoliopsida</taxon>
        <taxon>eudicotyledons</taxon>
        <taxon>Gunneridae</taxon>
        <taxon>Pentapetalae</taxon>
        <taxon>rosids</taxon>
        <taxon>fabids</taxon>
        <taxon>Fabales</taxon>
        <taxon>Fabaceae</taxon>
        <taxon>Papilionoideae</taxon>
        <taxon>50 kb inversion clade</taxon>
        <taxon>NPAAA clade</taxon>
        <taxon>indigoferoid/millettioid clade</taxon>
        <taxon>Phaseoleae</taxon>
        <taxon>Flemingia</taxon>
    </lineage>
</organism>
<evidence type="ECO:0000313" key="9">
    <source>
        <dbReference type="EMBL" id="KAL2333699.1"/>
    </source>
</evidence>
<keyword evidence="4" id="KW-0479">Metal-binding</keyword>
<dbReference type="InterPro" id="IPR001128">
    <property type="entry name" value="Cyt_P450"/>
</dbReference>
<dbReference type="Pfam" id="PF00067">
    <property type="entry name" value="p450"/>
    <property type="match status" value="1"/>
</dbReference>
<keyword evidence="5" id="KW-1133">Transmembrane helix</keyword>
<keyword evidence="6" id="KW-0560">Oxidoreductase</keyword>
<keyword evidence="3" id="KW-0812">Transmembrane</keyword>
<keyword evidence="10" id="KW-1185">Reference proteome</keyword>
<dbReference type="InterPro" id="IPR036396">
    <property type="entry name" value="Cyt_P450_sf"/>
</dbReference>
<evidence type="ECO:0000256" key="4">
    <source>
        <dbReference type="ARBA" id="ARBA00022723"/>
    </source>
</evidence>
<dbReference type="EMBL" id="JBGMDY010000005">
    <property type="protein sequence ID" value="KAL2333699.1"/>
    <property type="molecule type" value="Genomic_DNA"/>
</dbReference>
<dbReference type="GO" id="GO:0016491">
    <property type="term" value="F:oxidoreductase activity"/>
    <property type="evidence" value="ECO:0007669"/>
    <property type="project" value="UniProtKB-KW"/>
</dbReference>
<accession>A0ABD1MD47</accession>
<protein>
    <recommendedName>
        <fullName evidence="11">Cytochrome P450</fullName>
    </recommendedName>
</protein>
<dbReference type="GO" id="GO:0016020">
    <property type="term" value="C:membrane"/>
    <property type="evidence" value="ECO:0007669"/>
    <property type="project" value="UniProtKB-SubCell"/>
</dbReference>
<evidence type="ECO:0000256" key="6">
    <source>
        <dbReference type="ARBA" id="ARBA00023002"/>
    </source>
</evidence>
<evidence type="ECO:0000256" key="1">
    <source>
        <dbReference type="ARBA" id="ARBA00004167"/>
    </source>
</evidence>
<sequence length="301" mass="34425">MGWPLLGETLGYLKPFSAVTLGEFMEKRIERYGTIYKSHLFGDPAIVSADAGLNKFIMQNDGKLFEISYPNSLGTILGKWSMLVLVGDMHREMRSISLNFLSYAKLRTNLFKDVERHALQVITSWKQKSCTFSAHAEAKTFTFNVMAKHLMSMDPENLETEQLKREYGYFMKGAISLVPLNLPGTAYRKALKSRITILKFIEAKMEVRAKRIQKENASLEEDHDLLNWVLKHTNLTSEQILDLILSLLFAGHETSSVAISLAIYFLSGCPRAIQQLRVSMYHDVAWNIFLGQYIQFQKQII</sequence>
<evidence type="ECO:0000256" key="7">
    <source>
        <dbReference type="ARBA" id="ARBA00023004"/>
    </source>
</evidence>
<evidence type="ECO:0000256" key="2">
    <source>
        <dbReference type="ARBA" id="ARBA00010617"/>
    </source>
</evidence>
<dbReference type="Gene3D" id="1.10.630.10">
    <property type="entry name" value="Cytochrome P450"/>
    <property type="match status" value="1"/>
</dbReference>
<name>A0ABD1MD47_9FABA</name>
<dbReference type="PANTHER" id="PTHR24286">
    <property type="entry name" value="CYTOCHROME P450 26"/>
    <property type="match status" value="1"/>
</dbReference>
<reference evidence="9 10" key="1">
    <citation type="submission" date="2024-08" db="EMBL/GenBank/DDBJ databases">
        <title>Insights into the chromosomal genome structure of Flemingia macrophylla.</title>
        <authorList>
            <person name="Ding Y."/>
            <person name="Zhao Y."/>
            <person name="Bi W."/>
            <person name="Wu M."/>
            <person name="Zhao G."/>
            <person name="Gong Y."/>
            <person name="Li W."/>
            <person name="Zhang P."/>
        </authorList>
    </citation>
    <scope>NUCLEOTIDE SEQUENCE [LARGE SCALE GENOMIC DNA]</scope>
    <source>
        <strain evidence="9">DYQJB</strain>
        <tissue evidence="9">Leaf</tissue>
    </source>
</reference>
<dbReference type="AlphaFoldDB" id="A0ABD1MD47"/>
<evidence type="ECO:0000313" key="10">
    <source>
        <dbReference type="Proteomes" id="UP001603857"/>
    </source>
</evidence>
<evidence type="ECO:0000256" key="5">
    <source>
        <dbReference type="ARBA" id="ARBA00022989"/>
    </source>
</evidence>
<evidence type="ECO:0000256" key="8">
    <source>
        <dbReference type="ARBA" id="ARBA00023136"/>
    </source>
</evidence>
<evidence type="ECO:0000256" key="3">
    <source>
        <dbReference type="ARBA" id="ARBA00022692"/>
    </source>
</evidence>
<gene>
    <name evidence="9" type="ORF">Fmac_014912</name>
</gene>
<proteinExistence type="inferred from homology"/>
<dbReference type="SUPFAM" id="SSF48264">
    <property type="entry name" value="Cytochrome P450"/>
    <property type="match status" value="1"/>
</dbReference>
<comment type="caution">
    <text evidence="9">The sequence shown here is derived from an EMBL/GenBank/DDBJ whole genome shotgun (WGS) entry which is preliminary data.</text>
</comment>
<keyword evidence="8" id="KW-0472">Membrane</keyword>
<dbReference type="PANTHER" id="PTHR24286:SF194">
    <property type="entry name" value="STEROID (22S)-HYDROXYLASE"/>
    <property type="match status" value="1"/>
</dbReference>
<dbReference type="GO" id="GO:0046872">
    <property type="term" value="F:metal ion binding"/>
    <property type="evidence" value="ECO:0007669"/>
    <property type="project" value="UniProtKB-KW"/>
</dbReference>
<comment type="subcellular location">
    <subcellularLocation>
        <location evidence="1">Membrane</location>
        <topology evidence="1">Single-pass membrane protein</topology>
    </subcellularLocation>
</comment>
<comment type="similarity">
    <text evidence="2">Belongs to the cytochrome P450 family.</text>
</comment>
<evidence type="ECO:0008006" key="11">
    <source>
        <dbReference type="Google" id="ProtNLM"/>
    </source>
</evidence>
<dbReference type="Proteomes" id="UP001603857">
    <property type="component" value="Unassembled WGS sequence"/>
</dbReference>